<dbReference type="GO" id="GO:0005581">
    <property type="term" value="C:collagen trimer"/>
    <property type="evidence" value="ECO:0007669"/>
    <property type="project" value="UniProtKB-KW"/>
</dbReference>
<dbReference type="AlphaFoldDB" id="A0A0A9VRX4"/>
<name>A0A0A9VRX4_LYGHE</name>
<keyword evidence="1" id="KW-0176">Collagen</keyword>
<reference evidence="1" key="2">
    <citation type="submission" date="2014-07" db="EMBL/GenBank/DDBJ databases">
        <authorList>
            <person name="Hull J."/>
        </authorList>
    </citation>
    <scope>NUCLEOTIDE SEQUENCE</scope>
</reference>
<dbReference type="EMBL" id="GDHC01018326">
    <property type="protein sequence ID" value="JAQ00303.1"/>
    <property type="molecule type" value="Transcribed_RNA"/>
</dbReference>
<organism evidence="1">
    <name type="scientific">Lygus hesperus</name>
    <name type="common">Western plant bug</name>
    <dbReference type="NCBI Taxonomy" id="30085"/>
    <lineage>
        <taxon>Eukaryota</taxon>
        <taxon>Metazoa</taxon>
        <taxon>Ecdysozoa</taxon>
        <taxon>Arthropoda</taxon>
        <taxon>Hexapoda</taxon>
        <taxon>Insecta</taxon>
        <taxon>Pterygota</taxon>
        <taxon>Neoptera</taxon>
        <taxon>Paraneoptera</taxon>
        <taxon>Hemiptera</taxon>
        <taxon>Heteroptera</taxon>
        <taxon>Panheteroptera</taxon>
        <taxon>Cimicomorpha</taxon>
        <taxon>Miridae</taxon>
        <taxon>Mirini</taxon>
        <taxon>Lygus</taxon>
    </lineage>
</organism>
<accession>A0A0A9VRX4</accession>
<evidence type="ECO:0000313" key="1">
    <source>
        <dbReference type="EMBL" id="JAF98503.1"/>
    </source>
</evidence>
<protein>
    <submittedName>
        <fullName evidence="1">Collagen alpha-1(XXVII) chain A</fullName>
    </submittedName>
</protein>
<sequence>MPTLQNINATLLLNAIVSAKPVRPPPTPGSYHPRLNEDADHLFFSYLKLREIVMNKKRDTQLNPQLVTIAVLNAYADEWKNFITAPMSCVPQMFLLAAFNFHPQDNAMLNKELLQAQLSMAADAL</sequence>
<dbReference type="EMBL" id="GBHO01045100">
    <property type="protein sequence ID" value="JAF98503.1"/>
    <property type="molecule type" value="Transcribed_RNA"/>
</dbReference>
<reference evidence="1" key="1">
    <citation type="journal article" date="2014" name="PLoS ONE">
        <title>Transcriptome-Based Identification of ABC Transporters in the Western Tarnished Plant Bug Lygus hesperus.</title>
        <authorList>
            <person name="Hull J.J."/>
            <person name="Chaney K."/>
            <person name="Geib S.M."/>
            <person name="Fabrick J.A."/>
            <person name="Brent C.S."/>
            <person name="Walsh D."/>
            <person name="Lavine L.C."/>
        </authorList>
    </citation>
    <scope>NUCLEOTIDE SEQUENCE</scope>
</reference>
<proteinExistence type="predicted"/>
<reference evidence="2" key="3">
    <citation type="journal article" date="2016" name="Gigascience">
        <title>De novo construction of an expanded transcriptome assembly for the western tarnished plant bug, Lygus hesperus.</title>
        <authorList>
            <person name="Tassone E.E."/>
            <person name="Geib S.M."/>
            <person name="Hall B."/>
            <person name="Fabrick J.A."/>
            <person name="Brent C.S."/>
            <person name="Hull J.J."/>
        </authorList>
    </citation>
    <scope>NUCLEOTIDE SEQUENCE</scope>
</reference>
<evidence type="ECO:0000313" key="2">
    <source>
        <dbReference type="EMBL" id="JAQ00303.1"/>
    </source>
</evidence>
<gene>
    <name evidence="1" type="primary">col27a1a_3</name>
    <name evidence="1" type="ORF">CM83_11727</name>
    <name evidence="2" type="ORF">g.93628</name>
</gene>